<feature type="coiled-coil region" evidence="2">
    <location>
        <begin position="132"/>
        <end position="166"/>
    </location>
</feature>
<keyword evidence="6" id="KW-1185">Reference proteome</keyword>
<dbReference type="AlphaFoldDB" id="A0A1I7F103"/>
<dbReference type="InterPro" id="IPR058792">
    <property type="entry name" value="Beta-barrel_RND_2"/>
</dbReference>
<accession>A0A1I7F103</accession>
<dbReference type="Proteomes" id="UP000199138">
    <property type="component" value="Unassembled WGS sequence"/>
</dbReference>
<evidence type="ECO:0000259" key="4">
    <source>
        <dbReference type="Pfam" id="PF25973"/>
    </source>
</evidence>
<dbReference type="EMBL" id="FPBK01000001">
    <property type="protein sequence ID" value="SFU29834.1"/>
    <property type="molecule type" value="Genomic_DNA"/>
</dbReference>
<sequence>MKQFYRILLAIAMLQLTSCGDDKKPVENTPASPIAVTVATTEGASNSNYITASGKVEAAQSANLSTRMMGYVNSVNVKVGDQVQKGQLLVAINNSDLQAKKAQAEAGVVQAQAGFDNAKKDYERFKALFAENSASQKELDNMTSRYEVAQAQLNAAKQMKNEVQAQFKYVNITAPFAGVVTNKFVKEGDMANPGMPLVSVEAPSKLQVTAGVPESQIDQITAGMKVAVLVKSINKSVAGIVSEVSPSASNTGGQFLVKIDLNTEDENVLSGMYTTVQFPVATAQKNATTVYVPTNALVHRGQLTGIYTVSEKNTAILRWVRLGETFGDKVAVLSGLTTGEAYILNAEGKLYNGVPLSPSSILPQGKEAQTHKTSIN</sequence>
<dbReference type="InterPro" id="IPR058647">
    <property type="entry name" value="BSH_CzcB-like"/>
</dbReference>
<dbReference type="PANTHER" id="PTHR30469">
    <property type="entry name" value="MULTIDRUG RESISTANCE PROTEIN MDTA"/>
    <property type="match status" value="1"/>
</dbReference>
<dbReference type="Gene3D" id="1.10.287.470">
    <property type="entry name" value="Helix hairpin bin"/>
    <property type="match status" value="1"/>
</dbReference>
<proteinExistence type="inferred from homology"/>
<dbReference type="GO" id="GO:1990281">
    <property type="term" value="C:efflux pump complex"/>
    <property type="evidence" value="ECO:0007669"/>
    <property type="project" value="TreeGrafter"/>
</dbReference>
<dbReference type="NCBIfam" id="TIGR01730">
    <property type="entry name" value="RND_mfp"/>
    <property type="match status" value="1"/>
</dbReference>
<dbReference type="SUPFAM" id="SSF111369">
    <property type="entry name" value="HlyD-like secretion proteins"/>
    <property type="match status" value="1"/>
</dbReference>
<dbReference type="Gene3D" id="2.40.50.100">
    <property type="match status" value="1"/>
</dbReference>
<dbReference type="GO" id="GO:0015562">
    <property type="term" value="F:efflux transmembrane transporter activity"/>
    <property type="evidence" value="ECO:0007669"/>
    <property type="project" value="TreeGrafter"/>
</dbReference>
<name>A0A1I7F103_9FLAO</name>
<gene>
    <name evidence="5" type="ORF">SAMN05216480_101518</name>
</gene>
<dbReference type="InterPro" id="IPR006143">
    <property type="entry name" value="RND_pump_MFP"/>
</dbReference>
<evidence type="ECO:0000259" key="3">
    <source>
        <dbReference type="Pfam" id="PF25954"/>
    </source>
</evidence>
<evidence type="ECO:0000313" key="5">
    <source>
        <dbReference type="EMBL" id="SFU29834.1"/>
    </source>
</evidence>
<feature type="domain" description="CusB-like beta-barrel" evidence="3">
    <location>
        <begin position="208"/>
        <end position="278"/>
    </location>
</feature>
<dbReference type="Gene3D" id="2.40.420.20">
    <property type="match status" value="1"/>
</dbReference>
<organism evidence="5 6">
    <name type="scientific">Pustulibacterium marinum</name>
    <dbReference type="NCBI Taxonomy" id="1224947"/>
    <lineage>
        <taxon>Bacteria</taxon>
        <taxon>Pseudomonadati</taxon>
        <taxon>Bacteroidota</taxon>
        <taxon>Flavobacteriia</taxon>
        <taxon>Flavobacteriales</taxon>
        <taxon>Flavobacteriaceae</taxon>
        <taxon>Pustulibacterium</taxon>
    </lineage>
</organism>
<protein>
    <submittedName>
        <fullName evidence="5">RND family efflux transporter, MFP subunit</fullName>
    </submittedName>
</protein>
<feature type="domain" description="CzcB-like barrel-sandwich hybrid" evidence="4">
    <location>
        <begin position="62"/>
        <end position="190"/>
    </location>
</feature>
<dbReference type="Pfam" id="PF25954">
    <property type="entry name" value="Beta-barrel_RND_2"/>
    <property type="match status" value="1"/>
</dbReference>
<dbReference type="Gene3D" id="2.40.30.170">
    <property type="match status" value="1"/>
</dbReference>
<dbReference type="OrthoDB" id="9806939at2"/>
<dbReference type="RefSeq" id="WP_093022606.1">
    <property type="nucleotide sequence ID" value="NZ_FPBK01000001.1"/>
</dbReference>
<evidence type="ECO:0000256" key="2">
    <source>
        <dbReference type="SAM" id="Coils"/>
    </source>
</evidence>
<dbReference type="Pfam" id="PF25973">
    <property type="entry name" value="BSH_CzcB"/>
    <property type="match status" value="1"/>
</dbReference>
<dbReference type="STRING" id="1224947.SAMN05216480_101518"/>
<comment type="similarity">
    <text evidence="1">Belongs to the membrane fusion protein (MFP) (TC 8.A.1) family.</text>
</comment>
<dbReference type="PANTHER" id="PTHR30469:SF15">
    <property type="entry name" value="HLYD FAMILY OF SECRETION PROTEINS"/>
    <property type="match status" value="1"/>
</dbReference>
<evidence type="ECO:0000313" key="6">
    <source>
        <dbReference type="Proteomes" id="UP000199138"/>
    </source>
</evidence>
<evidence type="ECO:0000256" key="1">
    <source>
        <dbReference type="ARBA" id="ARBA00009477"/>
    </source>
</evidence>
<keyword evidence="2" id="KW-0175">Coiled coil</keyword>
<reference evidence="5 6" key="1">
    <citation type="submission" date="2016-10" db="EMBL/GenBank/DDBJ databases">
        <authorList>
            <person name="de Groot N.N."/>
        </authorList>
    </citation>
    <scope>NUCLEOTIDE SEQUENCE [LARGE SCALE GENOMIC DNA]</scope>
    <source>
        <strain evidence="5 6">CGMCC 1.12333</strain>
    </source>
</reference>